<proteinExistence type="inferred from homology"/>
<keyword evidence="6" id="KW-1185">Reference proteome</keyword>
<dbReference type="PANTHER" id="PTHR12128:SF67">
    <property type="entry name" value="BLR3884 PROTEIN"/>
    <property type="match status" value="1"/>
</dbReference>
<dbReference type="AlphaFoldDB" id="A0A317PU67"/>
<evidence type="ECO:0000256" key="2">
    <source>
        <dbReference type="PIRNR" id="PIRNR001365"/>
    </source>
</evidence>
<sequence>MTKTIFGLSAALVTPYLPDGSVDLSRLASHAASVLKRGCNSVTLAGTTGEGYGLSLAERIAMHEALNSALPSGSRIQVGIMACAIDDAAEQSRVALDRGATGLLMAPPFYMKAMDDEGMYAWFNRVFERIGAGLKGVIMYHIPGQTASPLSPELITRLRAAWPGVITGIKDSSGDWATAQRFLAAHNDISVLVGDERQLPAAMAKGAEGSICGLANIAPELLAPVIHQGGDGRTVKDLVDLIVSYPVLPAVKVLVGHLSRDPGFDAVRPPLVELTPAQKSALIAAFDAIMVPA</sequence>
<dbReference type="GO" id="GO:0008840">
    <property type="term" value="F:4-hydroxy-tetrahydrodipicolinate synthase activity"/>
    <property type="evidence" value="ECO:0007669"/>
    <property type="project" value="TreeGrafter"/>
</dbReference>
<evidence type="ECO:0000313" key="6">
    <source>
        <dbReference type="Proteomes" id="UP000246352"/>
    </source>
</evidence>
<protein>
    <submittedName>
        <fullName evidence="5">4-hydroxy-tetrahydrodipicolinate synthase</fullName>
    </submittedName>
</protein>
<comment type="caution">
    <text evidence="5">The sequence shown here is derived from an EMBL/GenBank/DDBJ whole genome shotgun (WGS) entry which is preliminary data.</text>
</comment>
<dbReference type="SUPFAM" id="SSF51569">
    <property type="entry name" value="Aldolase"/>
    <property type="match status" value="1"/>
</dbReference>
<dbReference type="RefSeq" id="WP_110030906.1">
    <property type="nucleotide sequence ID" value="NZ_QGTR01000001.1"/>
</dbReference>
<reference evidence="5 6" key="1">
    <citation type="submission" date="2018-05" db="EMBL/GenBank/DDBJ databases">
        <title>Genomic Encyclopedia of Type Strains, Phase IV (KMG-IV): sequencing the most valuable type-strain genomes for metagenomic binning, comparative biology and taxonomic classification.</title>
        <authorList>
            <person name="Goeker M."/>
        </authorList>
    </citation>
    <scope>NUCLEOTIDE SEQUENCE [LARGE SCALE GENOMIC DNA]</scope>
    <source>
        <strain evidence="5 6">DSM 16791</strain>
    </source>
</reference>
<evidence type="ECO:0000313" key="5">
    <source>
        <dbReference type="EMBL" id="PWW04477.1"/>
    </source>
</evidence>
<accession>A0A317PU67</accession>
<dbReference type="SMART" id="SM01130">
    <property type="entry name" value="DHDPS"/>
    <property type="match status" value="1"/>
</dbReference>
<dbReference type="Proteomes" id="UP000246352">
    <property type="component" value="Unassembled WGS sequence"/>
</dbReference>
<feature type="active site" description="Schiff-base intermediate with substrate" evidence="3">
    <location>
        <position position="170"/>
    </location>
</feature>
<dbReference type="CDD" id="cd00408">
    <property type="entry name" value="DHDPS-like"/>
    <property type="match status" value="1"/>
</dbReference>
<dbReference type="InterPro" id="IPR002220">
    <property type="entry name" value="DapA-like"/>
</dbReference>
<gene>
    <name evidence="5" type="ORF">DFR52_1011176</name>
</gene>
<evidence type="ECO:0000256" key="1">
    <source>
        <dbReference type="ARBA" id="ARBA00023239"/>
    </source>
</evidence>
<evidence type="ECO:0000256" key="4">
    <source>
        <dbReference type="PIRSR" id="PIRSR001365-2"/>
    </source>
</evidence>
<dbReference type="PRINTS" id="PR00146">
    <property type="entry name" value="DHPICSNTHASE"/>
</dbReference>
<name>A0A317PU67_9HYPH</name>
<dbReference type="EMBL" id="QGTR01000001">
    <property type="protein sequence ID" value="PWW04477.1"/>
    <property type="molecule type" value="Genomic_DNA"/>
</dbReference>
<dbReference type="InterPro" id="IPR013785">
    <property type="entry name" value="Aldolase_TIM"/>
</dbReference>
<keyword evidence="1 2" id="KW-0456">Lyase</keyword>
<feature type="binding site" evidence="4">
    <location>
        <position position="48"/>
    </location>
    <ligand>
        <name>pyruvate</name>
        <dbReference type="ChEBI" id="CHEBI:15361"/>
    </ligand>
</feature>
<comment type="similarity">
    <text evidence="2">Belongs to the DapA family.</text>
</comment>
<dbReference type="OrthoDB" id="7157803at2"/>
<organism evidence="5 6">
    <name type="scientific">Hoeflea marina</name>
    <dbReference type="NCBI Taxonomy" id="274592"/>
    <lineage>
        <taxon>Bacteria</taxon>
        <taxon>Pseudomonadati</taxon>
        <taxon>Pseudomonadota</taxon>
        <taxon>Alphaproteobacteria</taxon>
        <taxon>Hyphomicrobiales</taxon>
        <taxon>Rhizobiaceae</taxon>
        <taxon>Hoeflea</taxon>
    </lineage>
</organism>
<dbReference type="PANTHER" id="PTHR12128">
    <property type="entry name" value="DIHYDRODIPICOLINATE SYNTHASE"/>
    <property type="match status" value="1"/>
</dbReference>
<evidence type="ECO:0000256" key="3">
    <source>
        <dbReference type="PIRSR" id="PIRSR001365-1"/>
    </source>
</evidence>
<dbReference type="Pfam" id="PF00701">
    <property type="entry name" value="DHDPS"/>
    <property type="match status" value="1"/>
</dbReference>
<dbReference type="Gene3D" id="3.20.20.70">
    <property type="entry name" value="Aldolase class I"/>
    <property type="match status" value="1"/>
</dbReference>
<dbReference type="PIRSF" id="PIRSF001365">
    <property type="entry name" value="DHDPS"/>
    <property type="match status" value="1"/>
</dbReference>
<feature type="binding site" evidence="4">
    <location>
        <position position="211"/>
    </location>
    <ligand>
        <name>pyruvate</name>
        <dbReference type="ChEBI" id="CHEBI:15361"/>
    </ligand>
</feature>
<feature type="active site" description="Proton donor/acceptor" evidence="3">
    <location>
        <position position="140"/>
    </location>
</feature>